<keyword evidence="11" id="KW-1185">Reference proteome</keyword>
<feature type="domain" description="Fibronectin type-III" evidence="10">
    <location>
        <begin position="137"/>
        <end position="244"/>
    </location>
</feature>
<feature type="transmembrane region" description="Helical" evidence="8">
    <location>
        <begin position="250"/>
        <end position="273"/>
    </location>
</feature>
<dbReference type="Proteomes" id="UP000504630">
    <property type="component" value="Chromosome 19"/>
</dbReference>
<proteinExistence type="predicted"/>
<dbReference type="KEGG" id="cgob:115024331"/>
<organism evidence="11 12">
    <name type="scientific">Cottoperca gobio</name>
    <name type="common">Frogmouth</name>
    <name type="synonym">Aphritis gobio</name>
    <dbReference type="NCBI Taxonomy" id="56716"/>
    <lineage>
        <taxon>Eukaryota</taxon>
        <taxon>Metazoa</taxon>
        <taxon>Chordata</taxon>
        <taxon>Craniata</taxon>
        <taxon>Vertebrata</taxon>
        <taxon>Euteleostomi</taxon>
        <taxon>Actinopterygii</taxon>
        <taxon>Neopterygii</taxon>
        <taxon>Teleostei</taxon>
        <taxon>Neoteleostei</taxon>
        <taxon>Acanthomorphata</taxon>
        <taxon>Eupercaria</taxon>
        <taxon>Perciformes</taxon>
        <taxon>Notothenioidei</taxon>
        <taxon>Bovichtidae</taxon>
        <taxon>Cottoperca</taxon>
    </lineage>
</organism>
<dbReference type="GO" id="GO:0009897">
    <property type="term" value="C:external side of plasma membrane"/>
    <property type="evidence" value="ECO:0007669"/>
    <property type="project" value="TreeGrafter"/>
</dbReference>
<keyword evidence="5 8" id="KW-0472">Membrane</keyword>
<evidence type="ECO:0000256" key="5">
    <source>
        <dbReference type="ARBA" id="ARBA00023136"/>
    </source>
</evidence>
<keyword evidence="6 12" id="KW-0675">Receptor</keyword>
<dbReference type="InterPro" id="IPR013783">
    <property type="entry name" value="Ig-like_fold"/>
</dbReference>
<evidence type="ECO:0000256" key="6">
    <source>
        <dbReference type="ARBA" id="ARBA00023170"/>
    </source>
</evidence>
<dbReference type="Gene3D" id="2.60.40.10">
    <property type="entry name" value="Immunoglobulins"/>
    <property type="match status" value="1"/>
</dbReference>
<dbReference type="InParanoid" id="A0A6J2RNR3"/>
<keyword evidence="4 8" id="KW-1133">Transmembrane helix</keyword>
<gene>
    <name evidence="12" type="primary">LOC115024331</name>
</gene>
<feature type="chain" id="PRO_5026659696" evidence="9">
    <location>
        <begin position="28"/>
        <end position="390"/>
    </location>
</feature>
<dbReference type="InterPro" id="IPR036116">
    <property type="entry name" value="FN3_sf"/>
</dbReference>
<keyword evidence="2 8" id="KW-0812">Transmembrane</keyword>
<keyword evidence="7" id="KW-0325">Glycoprotein</keyword>
<evidence type="ECO:0000256" key="3">
    <source>
        <dbReference type="ARBA" id="ARBA00022729"/>
    </source>
</evidence>
<dbReference type="InterPro" id="IPR003531">
    <property type="entry name" value="Hempt_rcpt_S_F1_CS"/>
</dbReference>
<evidence type="ECO:0000256" key="2">
    <source>
        <dbReference type="ARBA" id="ARBA00022692"/>
    </source>
</evidence>
<evidence type="ECO:0000313" key="11">
    <source>
        <dbReference type="Proteomes" id="UP000504630"/>
    </source>
</evidence>
<evidence type="ECO:0000256" key="1">
    <source>
        <dbReference type="ARBA" id="ARBA00004479"/>
    </source>
</evidence>
<dbReference type="GO" id="GO:0004896">
    <property type="term" value="F:cytokine receptor activity"/>
    <property type="evidence" value="ECO:0007669"/>
    <property type="project" value="InterPro"/>
</dbReference>
<dbReference type="GeneID" id="115024331"/>
<dbReference type="PANTHER" id="PTHR23037:SF7">
    <property type="entry name" value="INTERLEUKIN-21 RECEPTOR"/>
    <property type="match status" value="1"/>
</dbReference>
<evidence type="ECO:0000256" key="9">
    <source>
        <dbReference type="SAM" id="SignalP"/>
    </source>
</evidence>
<evidence type="ECO:0000313" key="12">
    <source>
        <dbReference type="RefSeq" id="XP_029311659.1"/>
    </source>
</evidence>
<evidence type="ECO:0000259" key="10">
    <source>
        <dbReference type="PROSITE" id="PS50853"/>
    </source>
</evidence>
<protein>
    <submittedName>
        <fullName evidence="12">Interleukin-21 receptor</fullName>
    </submittedName>
</protein>
<dbReference type="RefSeq" id="XP_029311659.1">
    <property type="nucleotide sequence ID" value="XM_029455799.1"/>
</dbReference>
<dbReference type="PANTHER" id="PTHR23037">
    <property type="entry name" value="CYTOKINE RECEPTOR"/>
    <property type="match status" value="1"/>
</dbReference>
<dbReference type="OrthoDB" id="8939865at2759"/>
<dbReference type="SUPFAM" id="SSF49265">
    <property type="entry name" value="Fibronectin type III"/>
    <property type="match status" value="1"/>
</dbReference>
<reference evidence="12" key="1">
    <citation type="submission" date="2025-08" db="UniProtKB">
        <authorList>
            <consortium name="RefSeq"/>
        </authorList>
    </citation>
    <scope>IDENTIFICATION</scope>
</reference>
<name>A0A6J2RNR3_COTGO</name>
<dbReference type="AlphaFoldDB" id="A0A6J2RNR3"/>
<evidence type="ECO:0000256" key="8">
    <source>
        <dbReference type="SAM" id="Phobius"/>
    </source>
</evidence>
<feature type="signal peptide" evidence="9">
    <location>
        <begin position="1"/>
        <end position="27"/>
    </location>
</feature>
<keyword evidence="3 9" id="KW-0732">Signal</keyword>
<sequence length="390" mass="44027">MDCAAPQRLKLVIVFLLVSTNIVCLHGNPITGMNHSLRCVTDYLHTINCSLSIAPSQSSNCSYKLTFIHTFEKVGFDCMLTNTDGDYFCSAKKTPDTVYSTFDGSDSYVISLCHHQNDGSEICEVLDDEFEPLINIKPNAPCCLTVSHNASQRHFTWISTYEIYDLHIALVSELQYQLHYYKRDNQNVLSHYIEATSLNYSVDDHNFAPDTEYAARVRTSPNQVSYKGQWSDWSSEVYWETQSAVNDLPFVFGLGKVIILLVMVPIVLLFCYAPVKKWRQSAFIPTPAPYFHTLYSDFQGDFKSWVVTQEHTADMLKAEETLQIDTLTKCAVVEEEECQPQFHHQFMEGSTYSNITDPGCDPSLLGGIPYAVITMAPLSSTGSTQPREPC</sequence>
<dbReference type="PROSITE" id="PS50853">
    <property type="entry name" value="FN3"/>
    <property type="match status" value="1"/>
</dbReference>
<accession>A0A6J2RNR3</accession>
<comment type="subcellular location">
    <subcellularLocation>
        <location evidence="1">Membrane</location>
        <topology evidence="1">Single-pass type I membrane protein</topology>
    </subcellularLocation>
</comment>
<dbReference type="InterPro" id="IPR003961">
    <property type="entry name" value="FN3_dom"/>
</dbReference>
<evidence type="ECO:0000256" key="4">
    <source>
        <dbReference type="ARBA" id="ARBA00022989"/>
    </source>
</evidence>
<dbReference type="PROSITE" id="PS01355">
    <property type="entry name" value="HEMATOPO_REC_S_F1"/>
    <property type="match status" value="1"/>
</dbReference>
<evidence type="ECO:0000256" key="7">
    <source>
        <dbReference type="ARBA" id="ARBA00023180"/>
    </source>
</evidence>